<dbReference type="PANTHER" id="PTHR45947">
    <property type="entry name" value="SULFOQUINOVOSYL TRANSFERASE SQD2"/>
    <property type="match status" value="1"/>
</dbReference>
<dbReference type="PANTHER" id="PTHR45947:SF3">
    <property type="entry name" value="SULFOQUINOVOSYL TRANSFERASE SQD2"/>
    <property type="match status" value="1"/>
</dbReference>
<sequence length="360" mass="39359">MVAELASRGHDVTLVTLSLEIDRPVHSRIGTVDVLTGPYRHRHRARDAFRREREAVRTLLDSVDVDVVHAHWTYEFALGALSGRHPALVTVRDWAPAILRHQPDAYRMVRLAMQGRCLAKARHLTAVSPYIGDRLRRWCRGRTTVVPNGLPTSAFRLEPPRTHQPVRHLLSVSSGFSKGKNTSALLRAFPAIRDELGDVELTLIGGGHGPGGQAERWALSHGLADGVTFVGAMPAEQVLAAMDTADVFVAPTLEESFGMTVLEAMARGLPVVAGRSSGAVPWLLDLGRAGELVDVRRPKSISQGVVRLAKNADLRAQLSQQALARARLFAWPNVVPAYEAEYEQVARRASALRVLPGQPN</sequence>
<keyword evidence="6" id="KW-1185">Reference proteome</keyword>
<protein>
    <submittedName>
        <fullName evidence="5">Glycosyltransferase family 4 protein</fullName>
    </submittedName>
</protein>
<keyword evidence="2" id="KW-0808">Transferase</keyword>
<evidence type="ECO:0000313" key="6">
    <source>
        <dbReference type="Proteomes" id="UP001163878"/>
    </source>
</evidence>
<dbReference type="CDD" id="cd03801">
    <property type="entry name" value="GT4_PimA-like"/>
    <property type="match status" value="1"/>
</dbReference>
<gene>
    <name evidence="5" type="ORF">OGH68_25660</name>
</gene>
<dbReference type="Pfam" id="PF00534">
    <property type="entry name" value="Glycos_transf_1"/>
    <property type="match status" value="1"/>
</dbReference>
<dbReference type="SUPFAM" id="SSF53756">
    <property type="entry name" value="UDP-Glycosyltransferase/glycogen phosphorylase"/>
    <property type="match status" value="1"/>
</dbReference>
<evidence type="ECO:0000256" key="1">
    <source>
        <dbReference type="ARBA" id="ARBA00022676"/>
    </source>
</evidence>
<proteinExistence type="predicted"/>
<evidence type="ECO:0000313" key="5">
    <source>
        <dbReference type="EMBL" id="UYQ66671.1"/>
    </source>
</evidence>
<evidence type="ECO:0000259" key="3">
    <source>
        <dbReference type="Pfam" id="PF00534"/>
    </source>
</evidence>
<feature type="domain" description="Glycosyl transferase family 1" evidence="3">
    <location>
        <begin position="175"/>
        <end position="322"/>
    </location>
</feature>
<dbReference type="InterPro" id="IPR001296">
    <property type="entry name" value="Glyco_trans_1"/>
</dbReference>
<dbReference type="Gene3D" id="3.40.50.2000">
    <property type="entry name" value="Glycogen Phosphorylase B"/>
    <property type="match status" value="2"/>
</dbReference>
<feature type="domain" description="Glycosyltransferase subfamily 4-like N-terminal" evidence="4">
    <location>
        <begin position="2"/>
        <end position="153"/>
    </location>
</feature>
<evidence type="ECO:0000256" key="2">
    <source>
        <dbReference type="ARBA" id="ARBA00022679"/>
    </source>
</evidence>
<dbReference type="EMBL" id="CP107567">
    <property type="protein sequence ID" value="UYQ66671.1"/>
    <property type="molecule type" value="Genomic_DNA"/>
</dbReference>
<keyword evidence="1" id="KW-0328">Glycosyltransferase</keyword>
<dbReference type="InterPro" id="IPR028098">
    <property type="entry name" value="Glyco_trans_4-like_N"/>
</dbReference>
<evidence type="ECO:0000259" key="4">
    <source>
        <dbReference type="Pfam" id="PF13439"/>
    </source>
</evidence>
<organism evidence="5 6">
    <name type="scientific">Streptomyces peucetius</name>
    <dbReference type="NCBI Taxonomy" id="1950"/>
    <lineage>
        <taxon>Bacteria</taxon>
        <taxon>Bacillati</taxon>
        <taxon>Actinomycetota</taxon>
        <taxon>Actinomycetes</taxon>
        <taxon>Kitasatosporales</taxon>
        <taxon>Streptomycetaceae</taxon>
        <taxon>Streptomyces</taxon>
    </lineage>
</organism>
<dbReference type="InterPro" id="IPR050194">
    <property type="entry name" value="Glycosyltransferase_grp1"/>
</dbReference>
<reference evidence="5" key="1">
    <citation type="submission" date="2022-10" db="EMBL/GenBank/DDBJ databases">
        <title>Cytochrome P450 Catalyzes Benzene Ring Formation in the Biosynthesis of Trialkyl-Substituted Aromatic Polyketides.</title>
        <authorList>
            <person name="Zhao E."/>
            <person name="Ge H."/>
        </authorList>
    </citation>
    <scope>NUCLEOTIDE SEQUENCE</scope>
    <source>
        <strain evidence="5">NA0869</strain>
    </source>
</reference>
<name>A0ABY6II22_STRPE</name>
<dbReference type="Proteomes" id="UP001163878">
    <property type="component" value="Chromosome"/>
</dbReference>
<dbReference type="Pfam" id="PF13439">
    <property type="entry name" value="Glyco_transf_4"/>
    <property type="match status" value="1"/>
</dbReference>
<accession>A0ABY6II22</accession>